<evidence type="ECO:0000256" key="1">
    <source>
        <dbReference type="SAM" id="Phobius"/>
    </source>
</evidence>
<dbReference type="EMBL" id="JABEBT010000143">
    <property type="protein sequence ID" value="KAF7629262.1"/>
    <property type="molecule type" value="Genomic_DNA"/>
</dbReference>
<gene>
    <name evidence="2" type="ORF">Mgra_00009213</name>
</gene>
<keyword evidence="1" id="KW-1133">Transmembrane helix</keyword>
<dbReference type="AlphaFoldDB" id="A0A8S9ZDM0"/>
<organism evidence="2 3">
    <name type="scientific">Meloidogyne graminicola</name>
    <dbReference type="NCBI Taxonomy" id="189291"/>
    <lineage>
        <taxon>Eukaryota</taxon>
        <taxon>Metazoa</taxon>
        <taxon>Ecdysozoa</taxon>
        <taxon>Nematoda</taxon>
        <taxon>Chromadorea</taxon>
        <taxon>Rhabditida</taxon>
        <taxon>Tylenchina</taxon>
        <taxon>Tylenchomorpha</taxon>
        <taxon>Tylenchoidea</taxon>
        <taxon>Meloidogynidae</taxon>
        <taxon>Meloidogyninae</taxon>
        <taxon>Meloidogyne</taxon>
    </lineage>
</organism>
<proteinExistence type="predicted"/>
<name>A0A8S9ZDM0_9BILA</name>
<accession>A0A8S9ZDM0</accession>
<reference evidence="2" key="1">
    <citation type="journal article" date="2020" name="Ecol. Evol.">
        <title>Genome structure and content of the rice root-knot nematode (Meloidogyne graminicola).</title>
        <authorList>
            <person name="Phan N.T."/>
            <person name="Danchin E.G.J."/>
            <person name="Klopp C."/>
            <person name="Perfus-Barbeoch L."/>
            <person name="Kozlowski D.K."/>
            <person name="Koutsovoulos G.D."/>
            <person name="Lopez-Roques C."/>
            <person name="Bouchez O."/>
            <person name="Zahm M."/>
            <person name="Besnard G."/>
            <person name="Bellafiore S."/>
        </authorList>
    </citation>
    <scope>NUCLEOTIDE SEQUENCE</scope>
    <source>
        <strain evidence="2">VN-18</strain>
    </source>
</reference>
<dbReference type="Proteomes" id="UP000605970">
    <property type="component" value="Unassembled WGS sequence"/>
</dbReference>
<evidence type="ECO:0000313" key="2">
    <source>
        <dbReference type="EMBL" id="KAF7629262.1"/>
    </source>
</evidence>
<feature type="transmembrane region" description="Helical" evidence="1">
    <location>
        <begin position="30"/>
        <end position="47"/>
    </location>
</feature>
<evidence type="ECO:0000313" key="3">
    <source>
        <dbReference type="Proteomes" id="UP000605970"/>
    </source>
</evidence>
<protein>
    <submittedName>
        <fullName evidence="2">Uncharacterized protein</fullName>
    </submittedName>
</protein>
<keyword evidence="3" id="KW-1185">Reference proteome</keyword>
<keyword evidence="1" id="KW-0812">Transmembrane</keyword>
<keyword evidence="1" id="KW-0472">Membrane</keyword>
<sequence length="62" mass="7167">MFNDPKNLRNNLFWNCYNPNSNEKINPTKTMLRSLAFVCAVSFLNLAKRMLSKKKGICGTRN</sequence>
<comment type="caution">
    <text evidence="2">The sequence shown here is derived from an EMBL/GenBank/DDBJ whole genome shotgun (WGS) entry which is preliminary data.</text>
</comment>